<dbReference type="GO" id="GO:0050660">
    <property type="term" value="F:flavin adenine dinucleotide binding"/>
    <property type="evidence" value="ECO:0007669"/>
    <property type="project" value="TreeGrafter"/>
</dbReference>
<feature type="region of interest" description="Disordered" evidence="7">
    <location>
        <begin position="138"/>
        <end position="163"/>
    </location>
</feature>
<comment type="cofactor">
    <cofactor evidence="1 6">
        <name>FAD</name>
        <dbReference type="ChEBI" id="CHEBI:57692"/>
    </cofactor>
</comment>
<dbReference type="SUPFAM" id="SSF69000">
    <property type="entry name" value="FAD-dependent thiol oxidase"/>
    <property type="match status" value="1"/>
</dbReference>
<reference evidence="9" key="1">
    <citation type="journal article" date="2020" name="bioRxiv">
        <title>Comparative genomics of Chlamydomonas.</title>
        <authorList>
            <person name="Craig R.J."/>
            <person name="Hasan A.R."/>
            <person name="Ness R.W."/>
            <person name="Keightley P.D."/>
        </authorList>
    </citation>
    <scope>NUCLEOTIDE SEQUENCE</scope>
    <source>
        <strain evidence="9">SAG 7.73</strain>
    </source>
</reference>
<dbReference type="InterPro" id="IPR036774">
    <property type="entry name" value="ERV/ALR_sulphydryl_oxid_sf"/>
</dbReference>
<keyword evidence="4 6" id="KW-0560">Oxidoreductase</keyword>
<dbReference type="PANTHER" id="PTHR12645">
    <property type="entry name" value="ALR/ERV"/>
    <property type="match status" value="1"/>
</dbReference>
<proteinExistence type="predicted"/>
<feature type="compositionally biased region" description="Acidic residues" evidence="7">
    <location>
        <begin position="1"/>
        <end position="10"/>
    </location>
</feature>
<evidence type="ECO:0000256" key="1">
    <source>
        <dbReference type="ARBA" id="ARBA00001974"/>
    </source>
</evidence>
<dbReference type="Pfam" id="PF04777">
    <property type="entry name" value="Evr1_Alr"/>
    <property type="match status" value="1"/>
</dbReference>
<dbReference type="InterPro" id="IPR017905">
    <property type="entry name" value="ERV/ALR_sulphydryl_oxidase"/>
</dbReference>
<dbReference type="OrthoDB" id="17199at2759"/>
<evidence type="ECO:0000256" key="5">
    <source>
        <dbReference type="ARBA" id="ARBA00023157"/>
    </source>
</evidence>
<feature type="region of interest" description="Disordered" evidence="7">
    <location>
        <begin position="1"/>
        <end position="88"/>
    </location>
</feature>
<dbReference type="EC" id="1.8.3.2" evidence="6"/>
<comment type="catalytic activity">
    <reaction evidence="6">
        <text>2 R'C(R)SH + O2 = R'C(R)S-S(R)CR' + H2O2</text>
        <dbReference type="Rhea" id="RHEA:17357"/>
        <dbReference type="ChEBI" id="CHEBI:15379"/>
        <dbReference type="ChEBI" id="CHEBI:16240"/>
        <dbReference type="ChEBI" id="CHEBI:16520"/>
        <dbReference type="ChEBI" id="CHEBI:17412"/>
        <dbReference type="EC" id="1.8.3.2"/>
    </reaction>
</comment>
<dbReference type="Proteomes" id="UP000650467">
    <property type="component" value="Unassembled WGS sequence"/>
</dbReference>
<keyword evidence="5" id="KW-1015">Disulfide bond</keyword>
<evidence type="ECO:0000259" key="8">
    <source>
        <dbReference type="PROSITE" id="PS51324"/>
    </source>
</evidence>
<evidence type="ECO:0000256" key="6">
    <source>
        <dbReference type="RuleBase" id="RU371123"/>
    </source>
</evidence>
<dbReference type="AlphaFoldDB" id="A0A835VX72"/>
<name>A0A835VX72_CHLIN</name>
<sequence length="324" mass="31994">MRYPYEDEEPAATSQRSSPKPISRLPAHLQLNPPQAPRKSPAEAVHSANVAAAAVTAAPGASAREASAGPAGSGTDLGSPAPGGGAQLPQSAVAATDFAAAHKLSDCKSRACSGVLKAFKRALHEEGQVAAGAPASSSAAAAPGALPPAPGAGGAAAPHPPAPASTTIAAAVGTAMGAAACAAESAAAADGAAGGAPAPAGAAGAAAQAAALPCPPDTWELGRATWTFLHAAAAAYPAAPSGRQQALMRGLVEGLAEFYPCELCREHLREQVAASPPRVESGPALNLWLCGLHNEVNEMLGKPLFDCSRIGERWREGPEDGSCD</sequence>
<evidence type="ECO:0000256" key="2">
    <source>
        <dbReference type="ARBA" id="ARBA00022630"/>
    </source>
</evidence>
<dbReference type="Gene3D" id="1.20.120.310">
    <property type="entry name" value="ERV/ALR sulfhydryl oxidase domain"/>
    <property type="match status" value="1"/>
</dbReference>
<dbReference type="InterPro" id="IPR039799">
    <property type="entry name" value="ALR/ERV"/>
</dbReference>
<dbReference type="PROSITE" id="PS51324">
    <property type="entry name" value="ERV_ALR"/>
    <property type="match status" value="1"/>
</dbReference>
<accession>A0A835VX72</accession>
<dbReference type="PANTHER" id="PTHR12645:SF0">
    <property type="entry name" value="FAD-LINKED SULFHYDRYL OXIDASE ALR"/>
    <property type="match status" value="1"/>
</dbReference>
<organism evidence="9 10">
    <name type="scientific">Chlamydomonas incerta</name>
    <dbReference type="NCBI Taxonomy" id="51695"/>
    <lineage>
        <taxon>Eukaryota</taxon>
        <taxon>Viridiplantae</taxon>
        <taxon>Chlorophyta</taxon>
        <taxon>core chlorophytes</taxon>
        <taxon>Chlorophyceae</taxon>
        <taxon>CS clade</taxon>
        <taxon>Chlamydomonadales</taxon>
        <taxon>Chlamydomonadaceae</taxon>
        <taxon>Chlamydomonas</taxon>
    </lineage>
</organism>
<evidence type="ECO:0000256" key="7">
    <source>
        <dbReference type="SAM" id="MobiDB-lite"/>
    </source>
</evidence>
<keyword evidence="3 6" id="KW-0274">FAD</keyword>
<keyword evidence="2 6" id="KW-0285">Flavoprotein</keyword>
<dbReference type="GO" id="GO:0005739">
    <property type="term" value="C:mitochondrion"/>
    <property type="evidence" value="ECO:0007669"/>
    <property type="project" value="TreeGrafter"/>
</dbReference>
<protein>
    <recommendedName>
        <fullName evidence="6">Sulfhydryl oxidase</fullName>
        <ecNumber evidence="6">1.8.3.2</ecNumber>
    </recommendedName>
</protein>
<comment type="caution">
    <text evidence="9">The sequence shown here is derived from an EMBL/GenBank/DDBJ whole genome shotgun (WGS) entry which is preliminary data.</text>
</comment>
<keyword evidence="10" id="KW-1185">Reference proteome</keyword>
<feature type="compositionally biased region" description="Low complexity" evidence="7">
    <location>
        <begin position="42"/>
        <end position="74"/>
    </location>
</feature>
<gene>
    <name evidence="9" type="ORF">HXX76_009743</name>
</gene>
<feature type="domain" description="ERV/ALR sulfhydryl oxidase" evidence="8">
    <location>
        <begin position="214"/>
        <end position="314"/>
    </location>
</feature>
<dbReference type="GO" id="GO:0016971">
    <property type="term" value="F:flavin-dependent sulfhydryl oxidase activity"/>
    <property type="evidence" value="ECO:0007669"/>
    <property type="project" value="InterPro"/>
</dbReference>
<evidence type="ECO:0000256" key="3">
    <source>
        <dbReference type="ARBA" id="ARBA00022827"/>
    </source>
</evidence>
<dbReference type="EMBL" id="JAEHOC010000025">
    <property type="protein sequence ID" value="KAG2431215.1"/>
    <property type="molecule type" value="Genomic_DNA"/>
</dbReference>
<evidence type="ECO:0000313" key="10">
    <source>
        <dbReference type="Proteomes" id="UP000650467"/>
    </source>
</evidence>
<evidence type="ECO:0000313" key="9">
    <source>
        <dbReference type="EMBL" id="KAG2431215.1"/>
    </source>
</evidence>
<evidence type="ECO:0000256" key="4">
    <source>
        <dbReference type="ARBA" id="ARBA00023002"/>
    </source>
</evidence>